<dbReference type="AlphaFoldDB" id="A0A6B0S493"/>
<reference evidence="1" key="1">
    <citation type="submission" date="2019-10" db="EMBL/GenBank/DDBJ databases">
        <title>The sequence and de novo assembly of the wild yak genome.</title>
        <authorList>
            <person name="Liu Y."/>
        </authorList>
    </citation>
    <scope>NUCLEOTIDE SEQUENCE [LARGE SCALE GENOMIC DNA]</scope>
    <source>
        <strain evidence="1">WY2019</strain>
    </source>
</reference>
<name>A0A6B0S493_9CETA</name>
<gene>
    <name evidence="1" type="ORF">E5288_WYG020167</name>
</gene>
<dbReference type="EMBL" id="VBQZ03000154">
    <property type="protein sequence ID" value="MXQ96221.1"/>
    <property type="molecule type" value="Genomic_DNA"/>
</dbReference>
<dbReference type="Proteomes" id="UP000322234">
    <property type="component" value="Unassembled WGS sequence"/>
</dbReference>
<keyword evidence="2" id="KW-1185">Reference proteome</keyword>
<evidence type="ECO:0000313" key="1">
    <source>
        <dbReference type="EMBL" id="MXQ96221.1"/>
    </source>
</evidence>
<organism evidence="1 2">
    <name type="scientific">Bos mutus</name>
    <name type="common">wild yak</name>
    <dbReference type="NCBI Taxonomy" id="72004"/>
    <lineage>
        <taxon>Eukaryota</taxon>
        <taxon>Metazoa</taxon>
        <taxon>Chordata</taxon>
        <taxon>Craniata</taxon>
        <taxon>Vertebrata</taxon>
        <taxon>Euteleostomi</taxon>
        <taxon>Mammalia</taxon>
        <taxon>Eutheria</taxon>
        <taxon>Laurasiatheria</taxon>
        <taxon>Artiodactyla</taxon>
        <taxon>Ruminantia</taxon>
        <taxon>Pecora</taxon>
        <taxon>Bovidae</taxon>
        <taxon>Bovinae</taxon>
        <taxon>Bos</taxon>
    </lineage>
</organism>
<sequence>MKGQPLSRRGEGRISEGWSAKMAMAVAVAVARVWRPSRGLGRTGLPLLRLLGARGLARSVSTWGT</sequence>
<proteinExistence type="predicted"/>
<protein>
    <submittedName>
        <fullName evidence="1">Uncharacterized protein</fullName>
    </submittedName>
</protein>
<comment type="caution">
    <text evidence="1">The sequence shown here is derived from an EMBL/GenBank/DDBJ whole genome shotgun (WGS) entry which is preliminary data.</text>
</comment>
<evidence type="ECO:0000313" key="2">
    <source>
        <dbReference type="Proteomes" id="UP000322234"/>
    </source>
</evidence>
<accession>A0A6B0S493</accession>